<dbReference type="Proteomes" id="UP000011185">
    <property type="component" value="Unassembled WGS sequence"/>
</dbReference>
<dbReference type="STRING" id="72359.L7JRT5"/>
<evidence type="ECO:0000256" key="6">
    <source>
        <dbReference type="SAM" id="MobiDB-lite"/>
    </source>
</evidence>
<dbReference type="OrthoDB" id="5839at2759"/>
<protein>
    <recommendedName>
        <fullName evidence="5">GPN-loop GTPase 3</fullName>
    </recommendedName>
</protein>
<dbReference type="HOGENOM" id="CLU_037460_0_2_1"/>
<dbReference type="PANTHER" id="PTHR21231:SF7">
    <property type="entry name" value="GPN-LOOP GTPASE 3"/>
    <property type="match status" value="1"/>
</dbReference>
<dbReference type="Gene3D" id="3.40.50.300">
    <property type="entry name" value="P-loop containing nucleotide triphosphate hydrolases"/>
    <property type="match status" value="1"/>
</dbReference>
<dbReference type="InterPro" id="IPR027417">
    <property type="entry name" value="P-loop_NTPase"/>
</dbReference>
<feature type="compositionally biased region" description="Basic and acidic residues" evidence="6">
    <location>
        <begin position="80"/>
        <end position="94"/>
    </location>
</feature>
<evidence type="ECO:0000313" key="8">
    <source>
        <dbReference type="Proteomes" id="UP000011185"/>
    </source>
</evidence>
<proteinExistence type="inferred from homology"/>
<keyword evidence="3 5" id="KW-0378">Hydrolase</keyword>
<reference evidence="7 8" key="1">
    <citation type="journal article" date="2012" name="PLoS Pathog.">
        <title>The genome of the obligate intracellular parasite Trachipleistophora hominis: new insights into microsporidian genome dynamics and reductive evolution.</title>
        <authorList>
            <person name="Heinz E."/>
            <person name="Williams T.A."/>
            <person name="Nakjang S."/>
            <person name="Noel C.J."/>
            <person name="Swan D.C."/>
            <person name="Goldberg A.V."/>
            <person name="Harris S.R."/>
            <person name="Weinmaier T."/>
            <person name="Markert S."/>
            <person name="Becher D."/>
            <person name="Bernhardt J."/>
            <person name="Dagan T."/>
            <person name="Hacker C."/>
            <person name="Lucocq J.M."/>
            <person name="Schweder T."/>
            <person name="Rattei T."/>
            <person name="Hall N."/>
            <person name="Hirt R.P."/>
            <person name="Embley T.M."/>
        </authorList>
    </citation>
    <scope>NUCLEOTIDE SEQUENCE [LARGE SCALE GENOMIC DNA]</scope>
</reference>
<organism evidence="7 8">
    <name type="scientific">Trachipleistophora hominis</name>
    <name type="common">Microsporidian parasite</name>
    <dbReference type="NCBI Taxonomy" id="72359"/>
    <lineage>
        <taxon>Eukaryota</taxon>
        <taxon>Fungi</taxon>
        <taxon>Fungi incertae sedis</taxon>
        <taxon>Microsporidia</taxon>
        <taxon>Pleistophoridae</taxon>
        <taxon>Trachipleistophora</taxon>
    </lineage>
</organism>
<evidence type="ECO:0000256" key="5">
    <source>
        <dbReference type="RuleBase" id="RU365059"/>
    </source>
</evidence>
<comment type="subunit">
    <text evidence="5">Binds to RNA polymerase II (RNAPII).</text>
</comment>
<feature type="compositionally biased region" description="Polar residues" evidence="6">
    <location>
        <begin position="50"/>
        <end position="61"/>
    </location>
</feature>
<dbReference type="GO" id="GO:0005525">
    <property type="term" value="F:GTP binding"/>
    <property type="evidence" value="ECO:0007669"/>
    <property type="project" value="UniProtKB-KW"/>
</dbReference>
<dbReference type="Pfam" id="PF03029">
    <property type="entry name" value="ATP_bind_1"/>
    <property type="match status" value="1"/>
</dbReference>
<evidence type="ECO:0000256" key="4">
    <source>
        <dbReference type="ARBA" id="ARBA00023134"/>
    </source>
</evidence>
<dbReference type="InParanoid" id="L7JRT5"/>
<evidence type="ECO:0000256" key="1">
    <source>
        <dbReference type="ARBA" id="ARBA00005290"/>
    </source>
</evidence>
<comment type="function">
    <text evidence="5">Small GTPase required for proper nuclear import of RNA polymerase II and III (RNAPII and RNAPIII). May act at an RNAP assembly step prior to nuclear import.</text>
</comment>
<feature type="region of interest" description="Disordered" evidence="6">
    <location>
        <begin position="43"/>
        <end position="116"/>
    </location>
</feature>
<keyword evidence="2 5" id="KW-0547">Nucleotide-binding</keyword>
<dbReference type="PANTHER" id="PTHR21231">
    <property type="entry name" value="XPA-BINDING PROTEIN 1-RELATED"/>
    <property type="match status" value="1"/>
</dbReference>
<keyword evidence="4 5" id="KW-0342">GTP-binding</keyword>
<sequence length="343" mass="40154">MIYGELIVGLPGSGKTTYLKYKKNYLAGRNVYTVNLDPGRWEKERHVNNKDTYNNNVMDKTTNLEREKQSDGNNVMDKTANLEREKKSDGKNSDKTANPKPDHPKTANSKENAEPSVNNFTFDYDITNKYDTRKYMKQREIGPNLAVKKIMEEYVANYEEIRNIFCNEECYYLIDTPGQIESILNFDRLLLRLQRDGIRLVTVFLSDINSMTSIESLSYTYFMTMQTMVTLNHSQINVFTKLDLLDKIRLIDKLSNLIELALNVEEYPVLFKVLYRFIERESLIEYQVMEYREDVLCYLQFCIDQASGFINEIEDENTLAEYLSGIKEKEEIIRSYEEKEGAI</sequence>
<dbReference type="AlphaFoldDB" id="L7JRT5"/>
<dbReference type="EMBL" id="JH994068">
    <property type="protein sequence ID" value="ELQ74144.1"/>
    <property type="molecule type" value="Genomic_DNA"/>
</dbReference>
<evidence type="ECO:0000313" key="7">
    <source>
        <dbReference type="EMBL" id="ELQ74144.1"/>
    </source>
</evidence>
<evidence type="ECO:0000256" key="2">
    <source>
        <dbReference type="ARBA" id="ARBA00022741"/>
    </source>
</evidence>
<name>L7JRT5_TRAHO</name>
<gene>
    <name evidence="7" type="ORF">THOM_2923</name>
</gene>
<feature type="compositionally biased region" description="Polar residues" evidence="6">
    <location>
        <begin position="106"/>
        <end position="116"/>
    </location>
</feature>
<accession>L7JRT5</accession>
<dbReference type="InterPro" id="IPR004130">
    <property type="entry name" value="Gpn"/>
</dbReference>
<dbReference type="OMA" id="ATHNYFL"/>
<dbReference type="SUPFAM" id="SSF52540">
    <property type="entry name" value="P-loop containing nucleoside triphosphate hydrolases"/>
    <property type="match status" value="1"/>
</dbReference>
<keyword evidence="8" id="KW-1185">Reference proteome</keyword>
<dbReference type="GO" id="GO:0003924">
    <property type="term" value="F:GTPase activity"/>
    <property type="evidence" value="ECO:0007669"/>
    <property type="project" value="TreeGrafter"/>
</dbReference>
<evidence type="ECO:0000256" key="3">
    <source>
        <dbReference type="ARBA" id="ARBA00022801"/>
    </source>
</evidence>
<dbReference type="VEuPathDB" id="MicrosporidiaDB:THOM_2923"/>
<comment type="similarity">
    <text evidence="1 5">Belongs to the GPN-loop GTPase family.</text>
</comment>